<dbReference type="InterPro" id="IPR017853">
    <property type="entry name" value="GH"/>
</dbReference>
<dbReference type="Gene3D" id="3.20.20.80">
    <property type="entry name" value="Glycosidases"/>
    <property type="match status" value="1"/>
</dbReference>
<keyword evidence="7 11" id="KW-0326">Glycosidase</keyword>
<evidence type="ECO:0000256" key="9">
    <source>
        <dbReference type="PIRSR" id="PIRSR617736-1"/>
    </source>
</evidence>
<evidence type="ECO:0000256" key="7">
    <source>
        <dbReference type="ARBA" id="ARBA00023295"/>
    </source>
</evidence>
<dbReference type="EC" id="3.2.1.21" evidence="3 11"/>
<dbReference type="PRINTS" id="PR00131">
    <property type="entry name" value="GLHYDRLASE1"/>
</dbReference>
<keyword evidence="13" id="KW-1185">Reference proteome</keyword>
<dbReference type="Proteomes" id="UP000198582">
    <property type="component" value="Unassembled WGS sequence"/>
</dbReference>
<keyword evidence="6" id="KW-0119">Carbohydrate metabolism</keyword>
<dbReference type="GO" id="GO:0030245">
    <property type="term" value="P:cellulose catabolic process"/>
    <property type="evidence" value="ECO:0007669"/>
    <property type="project" value="UniProtKB-KW"/>
</dbReference>
<keyword evidence="5" id="KW-0136">Cellulose degradation</keyword>
<reference evidence="12 13" key="1">
    <citation type="submission" date="2016-10" db="EMBL/GenBank/DDBJ databases">
        <authorList>
            <person name="de Groot N.N."/>
        </authorList>
    </citation>
    <scope>NUCLEOTIDE SEQUENCE [LARGE SCALE GENOMIC DNA]</scope>
    <source>
        <strain evidence="12 13">DSM 44993</strain>
    </source>
</reference>
<dbReference type="FunFam" id="3.20.20.80:FF:000004">
    <property type="entry name" value="Beta-glucosidase 6-phospho-beta-glucosidase"/>
    <property type="match status" value="1"/>
</dbReference>
<evidence type="ECO:0000256" key="1">
    <source>
        <dbReference type="ARBA" id="ARBA00000448"/>
    </source>
</evidence>
<feature type="binding site" evidence="10">
    <location>
        <position position="180"/>
    </location>
    <ligand>
        <name>substrate</name>
    </ligand>
</feature>
<feature type="binding site" evidence="10">
    <location>
        <position position="35"/>
    </location>
    <ligand>
        <name>substrate</name>
    </ligand>
</feature>
<evidence type="ECO:0000313" key="12">
    <source>
        <dbReference type="EMBL" id="SEP53853.1"/>
    </source>
</evidence>
<evidence type="ECO:0000256" key="5">
    <source>
        <dbReference type="ARBA" id="ARBA00023001"/>
    </source>
</evidence>
<evidence type="ECO:0000256" key="11">
    <source>
        <dbReference type="RuleBase" id="RU361175"/>
    </source>
</evidence>
<dbReference type="InterPro" id="IPR001360">
    <property type="entry name" value="Glyco_hydro_1"/>
</dbReference>
<comment type="catalytic activity">
    <reaction evidence="1 11">
        <text>Hydrolysis of terminal, non-reducing beta-D-glucosyl residues with release of beta-D-glucose.</text>
        <dbReference type="EC" id="3.2.1.21"/>
    </reaction>
</comment>
<feature type="binding site" evidence="10">
    <location>
        <position position="414"/>
    </location>
    <ligand>
        <name>substrate</name>
    </ligand>
</feature>
<sequence length="458" mass="50779">MFTRPGGRTRKVRVPVDYPTFPPDFLWGVSTSAFQIEGATAEGGRGPSIWDTFTATDGKIARGEDAKVAADHYHRYSEDIALLGELGVGAYRLSVAWPRIQPEGTGKPNAEGLAFYDKLLDEICAAGVAPVVTLYHWDTPQPIEDAGGWLARDTAERFGEYAAIVGERFADRVKLWIPLNEPMVMSIYGYGIGEYAPGQFLLLDALPTAHHQNLAHGRAVQALRAAGATGIGTANNHSPIWTVTETAETEADREAAVWLDALLNRTFADPVLLGSYPEQVHPHLPANFADDLADIAQPLDFYGVNYYEPQGVAAPGEGNPLPFELRAVEGYPMTTNDSPIVPRGLRELLVSFQDRYQQRLPPIHITENGCSFDDEPGADGLVHDPERIDFLDGHLRAVREAMDAGVDVRGYFVWSLLDNFEWSKGYAPRFGLVHVDYETQRRTPKDSFTWYRKLVRHE</sequence>
<proteinExistence type="inferred from homology"/>
<evidence type="ECO:0000256" key="8">
    <source>
        <dbReference type="ARBA" id="ARBA00023326"/>
    </source>
</evidence>
<dbReference type="GO" id="GO:0008422">
    <property type="term" value="F:beta-glucosidase activity"/>
    <property type="evidence" value="ECO:0007669"/>
    <property type="project" value="UniProtKB-EC"/>
</dbReference>
<evidence type="ECO:0000313" key="13">
    <source>
        <dbReference type="Proteomes" id="UP000198582"/>
    </source>
</evidence>
<dbReference type="AlphaFoldDB" id="A0A1H8YP42"/>
<dbReference type="EMBL" id="FOEF01000032">
    <property type="protein sequence ID" value="SEP53853.1"/>
    <property type="molecule type" value="Genomic_DNA"/>
</dbReference>
<gene>
    <name evidence="12" type="ORF">SAMN04489732_13234</name>
</gene>
<protein>
    <recommendedName>
        <fullName evidence="3 11">Beta-glucosidase</fullName>
        <ecNumber evidence="3 11">3.2.1.21</ecNumber>
    </recommendedName>
</protein>
<feature type="binding site" evidence="10">
    <location>
        <position position="136"/>
    </location>
    <ligand>
        <name>substrate</name>
    </ligand>
</feature>
<comment type="similarity">
    <text evidence="2 11">Belongs to the glycosyl hydrolase 1 family.</text>
</comment>
<feature type="binding site" evidence="10">
    <location>
        <position position="307"/>
    </location>
    <ligand>
        <name>substrate</name>
    </ligand>
</feature>
<dbReference type="SUPFAM" id="SSF51445">
    <property type="entry name" value="(Trans)glycosidases"/>
    <property type="match status" value="1"/>
</dbReference>
<evidence type="ECO:0000256" key="2">
    <source>
        <dbReference type="ARBA" id="ARBA00010838"/>
    </source>
</evidence>
<evidence type="ECO:0000256" key="6">
    <source>
        <dbReference type="ARBA" id="ARBA00023277"/>
    </source>
</evidence>
<keyword evidence="8" id="KW-0624">Polysaccharide degradation</keyword>
<evidence type="ECO:0000256" key="4">
    <source>
        <dbReference type="ARBA" id="ARBA00022801"/>
    </source>
</evidence>
<dbReference type="InterPro" id="IPR017736">
    <property type="entry name" value="Glyco_hydro_1_beta-glucosidase"/>
</dbReference>
<dbReference type="Pfam" id="PF00232">
    <property type="entry name" value="Glyco_hydro_1"/>
    <property type="match status" value="1"/>
</dbReference>
<evidence type="ECO:0000256" key="3">
    <source>
        <dbReference type="ARBA" id="ARBA00012744"/>
    </source>
</evidence>
<dbReference type="GO" id="GO:0005829">
    <property type="term" value="C:cytosol"/>
    <property type="evidence" value="ECO:0007669"/>
    <property type="project" value="TreeGrafter"/>
</dbReference>
<dbReference type="PANTHER" id="PTHR10353:SF36">
    <property type="entry name" value="LP05116P"/>
    <property type="match status" value="1"/>
</dbReference>
<feature type="binding site" evidence="10">
    <location>
        <begin position="421"/>
        <end position="422"/>
    </location>
    <ligand>
        <name>substrate</name>
    </ligand>
</feature>
<organism evidence="12 13">
    <name type="scientific">Amycolatopsis saalfeldensis</name>
    <dbReference type="NCBI Taxonomy" id="394193"/>
    <lineage>
        <taxon>Bacteria</taxon>
        <taxon>Bacillati</taxon>
        <taxon>Actinomycetota</taxon>
        <taxon>Actinomycetes</taxon>
        <taxon>Pseudonocardiales</taxon>
        <taxon>Pseudonocardiaceae</taxon>
        <taxon>Amycolatopsis</taxon>
    </lineage>
</organism>
<dbReference type="PROSITE" id="PS00653">
    <property type="entry name" value="GLYCOSYL_HYDROL_F1_2"/>
    <property type="match status" value="1"/>
</dbReference>
<feature type="active site" description="Nucleophile" evidence="9">
    <location>
        <position position="367"/>
    </location>
</feature>
<name>A0A1H8YP42_9PSEU</name>
<evidence type="ECO:0000256" key="10">
    <source>
        <dbReference type="PIRSR" id="PIRSR617736-2"/>
    </source>
</evidence>
<dbReference type="PANTHER" id="PTHR10353">
    <property type="entry name" value="GLYCOSYL HYDROLASE"/>
    <property type="match status" value="1"/>
</dbReference>
<keyword evidence="4 11" id="KW-0378">Hydrolase</keyword>
<dbReference type="STRING" id="394193.SAMN04489732_13234"/>
<dbReference type="NCBIfam" id="TIGR03356">
    <property type="entry name" value="BGL"/>
    <property type="match status" value="1"/>
</dbReference>
<feature type="active site" description="Proton donor" evidence="9">
    <location>
        <position position="181"/>
    </location>
</feature>
<accession>A0A1H8YP42</accession>
<dbReference type="InterPro" id="IPR033132">
    <property type="entry name" value="GH_1_N_CS"/>
</dbReference>